<reference evidence="1" key="1">
    <citation type="journal article" date="2022" name="Int. J. Mol. Sci.">
        <title>Draft Genome of Tanacetum Coccineum: Genomic Comparison of Closely Related Tanacetum-Family Plants.</title>
        <authorList>
            <person name="Yamashiro T."/>
            <person name="Shiraishi A."/>
            <person name="Nakayama K."/>
            <person name="Satake H."/>
        </authorList>
    </citation>
    <scope>NUCLEOTIDE SEQUENCE</scope>
</reference>
<gene>
    <name evidence="1" type="ORF">Tco_0820300</name>
</gene>
<sequence length="86" mass="9711">MEDKKDEDPDVQMDLCCPADTSLFKLSDGVKTAFLNVSLEGRVLCCFSQKGSLILYHPEKVYLLKESFVMIKAKLQEPGTMNYQTS</sequence>
<keyword evidence="2" id="KW-1185">Reference proteome</keyword>
<dbReference type="EMBL" id="BQNB010012095">
    <property type="protein sequence ID" value="GJS99130.1"/>
    <property type="molecule type" value="Genomic_DNA"/>
</dbReference>
<evidence type="ECO:0000313" key="1">
    <source>
        <dbReference type="EMBL" id="GJS99130.1"/>
    </source>
</evidence>
<organism evidence="1 2">
    <name type="scientific">Tanacetum coccineum</name>
    <dbReference type="NCBI Taxonomy" id="301880"/>
    <lineage>
        <taxon>Eukaryota</taxon>
        <taxon>Viridiplantae</taxon>
        <taxon>Streptophyta</taxon>
        <taxon>Embryophyta</taxon>
        <taxon>Tracheophyta</taxon>
        <taxon>Spermatophyta</taxon>
        <taxon>Magnoliopsida</taxon>
        <taxon>eudicotyledons</taxon>
        <taxon>Gunneridae</taxon>
        <taxon>Pentapetalae</taxon>
        <taxon>asterids</taxon>
        <taxon>campanulids</taxon>
        <taxon>Asterales</taxon>
        <taxon>Asteraceae</taxon>
        <taxon>Asteroideae</taxon>
        <taxon>Anthemideae</taxon>
        <taxon>Anthemidinae</taxon>
        <taxon>Tanacetum</taxon>
    </lineage>
</organism>
<accession>A0ABQ5ADB9</accession>
<dbReference type="Proteomes" id="UP001151760">
    <property type="component" value="Unassembled WGS sequence"/>
</dbReference>
<proteinExistence type="predicted"/>
<protein>
    <submittedName>
        <fullName evidence="1">Uncharacterized protein</fullName>
    </submittedName>
</protein>
<reference evidence="1" key="2">
    <citation type="submission" date="2022-01" db="EMBL/GenBank/DDBJ databases">
        <authorList>
            <person name="Yamashiro T."/>
            <person name="Shiraishi A."/>
            <person name="Satake H."/>
            <person name="Nakayama K."/>
        </authorList>
    </citation>
    <scope>NUCLEOTIDE SEQUENCE</scope>
</reference>
<name>A0ABQ5ADB9_9ASTR</name>
<comment type="caution">
    <text evidence="1">The sequence shown here is derived from an EMBL/GenBank/DDBJ whole genome shotgun (WGS) entry which is preliminary data.</text>
</comment>
<evidence type="ECO:0000313" key="2">
    <source>
        <dbReference type="Proteomes" id="UP001151760"/>
    </source>
</evidence>